<comment type="similarity">
    <text evidence="2 8 9">Belongs to the dihydrofolate reductase family.</text>
</comment>
<evidence type="ECO:0000256" key="6">
    <source>
        <dbReference type="ARBA" id="ARBA00023002"/>
    </source>
</evidence>
<evidence type="ECO:0000259" key="10">
    <source>
        <dbReference type="PROSITE" id="PS51330"/>
    </source>
</evidence>
<evidence type="ECO:0000256" key="2">
    <source>
        <dbReference type="ARBA" id="ARBA00009539"/>
    </source>
</evidence>
<evidence type="ECO:0000256" key="4">
    <source>
        <dbReference type="ARBA" id="ARBA00022563"/>
    </source>
</evidence>
<evidence type="ECO:0000256" key="8">
    <source>
        <dbReference type="PIRNR" id="PIRNR000194"/>
    </source>
</evidence>
<organism evidence="11 12">
    <name type="scientific">Ancylobacter pratisalsi</name>
    <dbReference type="NCBI Taxonomy" id="1745854"/>
    <lineage>
        <taxon>Bacteria</taxon>
        <taxon>Pseudomonadati</taxon>
        <taxon>Pseudomonadota</taxon>
        <taxon>Alphaproteobacteria</taxon>
        <taxon>Hyphomicrobiales</taxon>
        <taxon>Xanthobacteraceae</taxon>
        <taxon>Ancylobacter</taxon>
    </lineage>
</organism>
<dbReference type="PANTHER" id="PTHR48069:SF3">
    <property type="entry name" value="DIHYDROFOLATE REDUCTASE"/>
    <property type="match status" value="1"/>
</dbReference>
<evidence type="ECO:0000256" key="5">
    <source>
        <dbReference type="ARBA" id="ARBA00022857"/>
    </source>
</evidence>
<dbReference type="Gene3D" id="3.40.430.10">
    <property type="entry name" value="Dihydrofolate Reductase, subunit A"/>
    <property type="match status" value="1"/>
</dbReference>
<accession>A0A6P1YJR8</accession>
<dbReference type="GO" id="GO:0006730">
    <property type="term" value="P:one-carbon metabolic process"/>
    <property type="evidence" value="ECO:0007669"/>
    <property type="project" value="UniProtKB-KW"/>
</dbReference>
<dbReference type="GO" id="GO:0004146">
    <property type="term" value="F:dihydrofolate reductase activity"/>
    <property type="evidence" value="ECO:0007669"/>
    <property type="project" value="UniProtKB-EC"/>
</dbReference>
<dbReference type="SUPFAM" id="SSF53597">
    <property type="entry name" value="Dihydrofolate reductase-like"/>
    <property type="match status" value="1"/>
</dbReference>
<dbReference type="InterPro" id="IPR001796">
    <property type="entry name" value="DHFR_dom"/>
</dbReference>
<evidence type="ECO:0000256" key="9">
    <source>
        <dbReference type="RuleBase" id="RU004474"/>
    </source>
</evidence>
<dbReference type="EC" id="1.5.1.3" evidence="3 8"/>
<dbReference type="PANTHER" id="PTHR48069">
    <property type="entry name" value="DIHYDROFOLATE REDUCTASE"/>
    <property type="match status" value="1"/>
</dbReference>
<dbReference type="GO" id="GO:0046452">
    <property type="term" value="P:dihydrofolate metabolic process"/>
    <property type="evidence" value="ECO:0007669"/>
    <property type="project" value="TreeGrafter"/>
</dbReference>
<comment type="pathway">
    <text evidence="1 8">Cofactor biosynthesis; tetrahydrofolate biosynthesis; 5,6,7,8-tetrahydrofolate from 7,8-dihydrofolate: step 1/1.</text>
</comment>
<keyword evidence="5 8" id="KW-0521">NADP</keyword>
<evidence type="ECO:0000256" key="1">
    <source>
        <dbReference type="ARBA" id="ARBA00004903"/>
    </source>
</evidence>
<dbReference type="RefSeq" id="WP_163074508.1">
    <property type="nucleotide sequence ID" value="NZ_CP048630.1"/>
</dbReference>
<evidence type="ECO:0000313" key="11">
    <source>
        <dbReference type="EMBL" id="QIB33412.1"/>
    </source>
</evidence>
<sequence length="175" mass="19157">MSEPANTPVVTIVAAVAENRVIGRGDELPWRISGDLKRFRAITWGKPILMGRRTFDSIGRQLPGRTTIVITRDTAFTRPEGVLVAPSLGAALDKGMGEAERLGVDEVVVVGGAQIYAQALPQAGRLRLTEVHGAPQGDIFFPEFDRAAWREIAREGPQQGEKDEFAVSFVDYERI</sequence>
<dbReference type="UniPathway" id="UPA00077">
    <property type="reaction ID" value="UER00158"/>
</dbReference>
<gene>
    <name evidence="11" type="ORF">G3A50_06585</name>
</gene>
<dbReference type="AlphaFoldDB" id="A0A6P1YJR8"/>
<dbReference type="GO" id="GO:0050661">
    <property type="term" value="F:NADP binding"/>
    <property type="evidence" value="ECO:0007669"/>
    <property type="project" value="InterPro"/>
</dbReference>
<name>A0A6P1YJR8_9HYPH</name>
<dbReference type="InterPro" id="IPR017925">
    <property type="entry name" value="DHFR_CS"/>
</dbReference>
<dbReference type="CDD" id="cd00209">
    <property type="entry name" value="DHFR"/>
    <property type="match status" value="1"/>
</dbReference>
<keyword evidence="12" id="KW-1185">Reference proteome</keyword>
<protein>
    <recommendedName>
        <fullName evidence="3 8">Dihydrofolate reductase</fullName>
        <ecNumber evidence="3 8">1.5.1.3</ecNumber>
    </recommendedName>
</protein>
<dbReference type="KEGG" id="apra:G3A50_06585"/>
<feature type="domain" description="DHFR" evidence="10">
    <location>
        <begin position="9"/>
        <end position="174"/>
    </location>
</feature>
<dbReference type="PROSITE" id="PS51330">
    <property type="entry name" value="DHFR_2"/>
    <property type="match status" value="1"/>
</dbReference>
<dbReference type="InterPro" id="IPR012259">
    <property type="entry name" value="DHFR"/>
</dbReference>
<evidence type="ECO:0000256" key="3">
    <source>
        <dbReference type="ARBA" id="ARBA00012856"/>
    </source>
</evidence>
<proteinExistence type="inferred from homology"/>
<comment type="function">
    <text evidence="7 8">Key enzyme in folate metabolism. Catalyzes an essential reaction for de novo glycine and purine synthesis, and for DNA precursor synthesis.</text>
</comment>
<dbReference type="EMBL" id="CP048630">
    <property type="protein sequence ID" value="QIB33412.1"/>
    <property type="molecule type" value="Genomic_DNA"/>
</dbReference>
<dbReference type="InterPro" id="IPR024072">
    <property type="entry name" value="DHFR-like_dom_sf"/>
</dbReference>
<keyword evidence="6 8" id="KW-0560">Oxidoreductase</keyword>
<dbReference type="GO" id="GO:0046654">
    <property type="term" value="P:tetrahydrofolate biosynthetic process"/>
    <property type="evidence" value="ECO:0007669"/>
    <property type="project" value="UniProtKB-UniPathway"/>
</dbReference>
<dbReference type="Pfam" id="PF00186">
    <property type="entry name" value="DHFR_1"/>
    <property type="match status" value="1"/>
</dbReference>
<comment type="catalytic activity">
    <reaction evidence="8">
        <text>(6S)-5,6,7,8-tetrahydrofolate + NADP(+) = 7,8-dihydrofolate + NADPH + H(+)</text>
        <dbReference type="Rhea" id="RHEA:15009"/>
        <dbReference type="ChEBI" id="CHEBI:15378"/>
        <dbReference type="ChEBI" id="CHEBI:57451"/>
        <dbReference type="ChEBI" id="CHEBI:57453"/>
        <dbReference type="ChEBI" id="CHEBI:57783"/>
        <dbReference type="ChEBI" id="CHEBI:58349"/>
        <dbReference type="EC" id="1.5.1.3"/>
    </reaction>
</comment>
<dbReference type="PRINTS" id="PR00070">
    <property type="entry name" value="DHFR"/>
</dbReference>
<dbReference type="GO" id="GO:0005829">
    <property type="term" value="C:cytosol"/>
    <property type="evidence" value="ECO:0007669"/>
    <property type="project" value="TreeGrafter"/>
</dbReference>
<reference evidence="11 12" key="1">
    <citation type="submission" date="2020-02" db="EMBL/GenBank/DDBJ databases">
        <authorList>
            <person name="Li G."/>
        </authorList>
    </citation>
    <scope>NUCLEOTIDE SEQUENCE [LARGE SCALE GENOMIC DNA]</scope>
    <source>
        <strain evidence="11 12">DSM 102029</strain>
    </source>
</reference>
<evidence type="ECO:0000256" key="7">
    <source>
        <dbReference type="ARBA" id="ARBA00025067"/>
    </source>
</evidence>
<dbReference type="PIRSF" id="PIRSF000194">
    <property type="entry name" value="DHFR"/>
    <property type="match status" value="1"/>
</dbReference>
<dbReference type="GO" id="GO:0046655">
    <property type="term" value="P:folic acid metabolic process"/>
    <property type="evidence" value="ECO:0007669"/>
    <property type="project" value="TreeGrafter"/>
</dbReference>
<evidence type="ECO:0000313" key="12">
    <source>
        <dbReference type="Proteomes" id="UP000464751"/>
    </source>
</evidence>
<keyword evidence="4 8" id="KW-0554">One-carbon metabolism</keyword>
<dbReference type="Proteomes" id="UP000464751">
    <property type="component" value="Chromosome"/>
</dbReference>
<dbReference type="PROSITE" id="PS00075">
    <property type="entry name" value="DHFR_1"/>
    <property type="match status" value="1"/>
</dbReference>